<sequence>MNQKPNRAGDAITDRLLDSLHNLVSAAGERTASMLSQRIDVLTNRLSNYAGTHEGPGKTAASVGAEKLKSGKSPVNAAVTAGMAGGREQIKQAFGRNGRDTEHDAKVTDIIESIDVGVPVRVAYNQWTQFEDFPSFMKKVGNVEQETDDRLTWQARVFWSRRRWESKILEQVPDERIVWRSHGDKGSVDGTVSFHEVTPDLTRILVVLQYHPRGLFERTGNLWRAQGRRVRLELKRFVRHVMTATVLHPDEVPGWRGEIRNGRIIQDDAAARRQECAEGLAPEQQQPAPEQQQPAGAQEHR</sequence>
<comment type="caution">
    <text evidence="3">The sequence shown here is derived from an EMBL/GenBank/DDBJ whole genome shotgun (WGS) entry which is preliminary data.</text>
</comment>
<evidence type="ECO:0000259" key="2">
    <source>
        <dbReference type="Pfam" id="PF03364"/>
    </source>
</evidence>
<organism evidence="3 4">
    <name type="scientific">Micromonospora sonneratiae</name>
    <dbReference type="NCBI Taxonomy" id="1184706"/>
    <lineage>
        <taxon>Bacteria</taxon>
        <taxon>Bacillati</taxon>
        <taxon>Actinomycetota</taxon>
        <taxon>Actinomycetes</taxon>
        <taxon>Micromonosporales</taxon>
        <taxon>Micromonosporaceae</taxon>
        <taxon>Micromonospora</taxon>
    </lineage>
</organism>
<protein>
    <submittedName>
        <fullName evidence="3">SRPBCC family protein</fullName>
    </submittedName>
</protein>
<dbReference type="SUPFAM" id="SSF55961">
    <property type="entry name" value="Bet v1-like"/>
    <property type="match status" value="1"/>
</dbReference>
<feature type="compositionally biased region" description="Low complexity" evidence="1">
    <location>
        <begin position="277"/>
        <end position="301"/>
    </location>
</feature>
<name>A0ABW3YN63_9ACTN</name>
<gene>
    <name evidence="3" type="ORF">ACFQ4H_33585</name>
</gene>
<accession>A0ABW3YN63</accession>
<dbReference type="Proteomes" id="UP001597260">
    <property type="component" value="Unassembled WGS sequence"/>
</dbReference>
<reference evidence="4" key="1">
    <citation type="journal article" date="2019" name="Int. J. Syst. Evol. Microbiol.">
        <title>The Global Catalogue of Microorganisms (GCM) 10K type strain sequencing project: providing services to taxonomists for standard genome sequencing and annotation.</title>
        <authorList>
            <consortium name="The Broad Institute Genomics Platform"/>
            <consortium name="The Broad Institute Genome Sequencing Center for Infectious Disease"/>
            <person name="Wu L."/>
            <person name="Ma J."/>
        </authorList>
    </citation>
    <scope>NUCLEOTIDE SEQUENCE [LARGE SCALE GENOMIC DNA]</scope>
    <source>
        <strain evidence="4">JCM 31037</strain>
    </source>
</reference>
<evidence type="ECO:0000313" key="3">
    <source>
        <dbReference type="EMBL" id="MFD1326022.1"/>
    </source>
</evidence>
<dbReference type="PANTHER" id="PTHR33824">
    <property type="entry name" value="POLYKETIDE CYCLASE/DEHYDRASE AND LIPID TRANSPORT SUPERFAMILY PROTEIN"/>
    <property type="match status" value="1"/>
</dbReference>
<dbReference type="CDD" id="cd07817">
    <property type="entry name" value="SRPBCC_8"/>
    <property type="match status" value="1"/>
</dbReference>
<dbReference type="RefSeq" id="WP_377579095.1">
    <property type="nucleotide sequence ID" value="NZ_JBHTMP010000111.1"/>
</dbReference>
<evidence type="ECO:0000313" key="4">
    <source>
        <dbReference type="Proteomes" id="UP001597260"/>
    </source>
</evidence>
<dbReference type="Gene3D" id="3.30.530.20">
    <property type="match status" value="1"/>
</dbReference>
<feature type="domain" description="Coenzyme Q-binding protein COQ10 START" evidence="2">
    <location>
        <begin position="116"/>
        <end position="238"/>
    </location>
</feature>
<dbReference type="InterPro" id="IPR047137">
    <property type="entry name" value="ORF3"/>
</dbReference>
<dbReference type="InterPro" id="IPR005031">
    <property type="entry name" value="COQ10_START"/>
</dbReference>
<evidence type="ECO:0000256" key="1">
    <source>
        <dbReference type="SAM" id="MobiDB-lite"/>
    </source>
</evidence>
<proteinExistence type="predicted"/>
<dbReference type="InterPro" id="IPR023393">
    <property type="entry name" value="START-like_dom_sf"/>
</dbReference>
<dbReference type="PANTHER" id="PTHR33824:SF7">
    <property type="entry name" value="POLYKETIDE CYCLASE_DEHYDRASE AND LIPID TRANSPORT SUPERFAMILY PROTEIN"/>
    <property type="match status" value="1"/>
</dbReference>
<dbReference type="Pfam" id="PF03364">
    <property type="entry name" value="Polyketide_cyc"/>
    <property type="match status" value="1"/>
</dbReference>
<feature type="region of interest" description="Disordered" evidence="1">
    <location>
        <begin position="270"/>
        <end position="301"/>
    </location>
</feature>
<keyword evidence="4" id="KW-1185">Reference proteome</keyword>
<dbReference type="EMBL" id="JBHTMP010000111">
    <property type="protein sequence ID" value="MFD1326022.1"/>
    <property type="molecule type" value="Genomic_DNA"/>
</dbReference>